<feature type="non-terminal residue" evidence="2">
    <location>
        <position position="1"/>
    </location>
</feature>
<dbReference type="Proteomes" id="UP001189429">
    <property type="component" value="Unassembled WGS sequence"/>
</dbReference>
<reference evidence="2" key="1">
    <citation type="submission" date="2023-10" db="EMBL/GenBank/DDBJ databases">
        <authorList>
            <person name="Chen Y."/>
            <person name="Shah S."/>
            <person name="Dougan E. K."/>
            <person name="Thang M."/>
            <person name="Chan C."/>
        </authorList>
    </citation>
    <scope>NUCLEOTIDE SEQUENCE [LARGE SCALE GENOMIC DNA]</scope>
</reference>
<evidence type="ECO:0000256" key="1">
    <source>
        <dbReference type="SAM" id="MobiDB-lite"/>
    </source>
</evidence>
<proteinExistence type="predicted"/>
<organism evidence="2 3">
    <name type="scientific">Prorocentrum cordatum</name>
    <dbReference type="NCBI Taxonomy" id="2364126"/>
    <lineage>
        <taxon>Eukaryota</taxon>
        <taxon>Sar</taxon>
        <taxon>Alveolata</taxon>
        <taxon>Dinophyceae</taxon>
        <taxon>Prorocentrales</taxon>
        <taxon>Prorocentraceae</taxon>
        <taxon>Prorocentrum</taxon>
    </lineage>
</organism>
<protein>
    <submittedName>
        <fullName evidence="2">Uncharacterized protein</fullName>
    </submittedName>
</protein>
<evidence type="ECO:0000313" key="2">
    <source>
        <dbReference type="EMBL" id="CAK0890436.1"/>
    </source>
</evidence>
<dbReference type="EMBL" id="CAUYUJ010019351">
    <property type="protein sequence ID" value="CAK0890436.1"/>
    <property type="molecule type" value="Genomic_DNA"/>
</dbReference>
<feature type="non-terminal residue" evidence="2">
    <location>
        <position position="708"/>
    </location>
</feature>
<accession>A0ABN9WUD7</accession>
<feature type="region of interest" description="Disordered" evidence="1">
    <location>
        <begin position="166"/>
        <end position="213"/>
    </location>
</feature>
<name>A0ABN9WUD7_9DINO</name>
<feature type="compositionally biased region" description="Basic and acidic residues" evidence="1">
    <location>
        <begin position="188"/>
        <end position="202"/>
    </location>
</feature>
<gene>
    <name evidence="2" type="ORF">PCOR1329_LOCUS70681</name>
</gene>
<keyword evidence="3" id="KW-1185">Reference proteome</keyword>
<sequence>GGFAKPDNKARVVEDAETPECADETEEVFLLAIGKGISDGGATRPVMGDKARAQWEELLRSRQLLHEVEDSKSDRRFRFGDGRALEAKQIVTLTARPFGVKKQIATHPIEGWAPLLIARPCMEERGLIRDHRAGAFTMKDLPDKRWMKSERDEMDHFIIDLLGEAGGDADDAMNEGAPADGEDSSGDSTDKDTEGDSVKGDDGGSSAPDPDTFYFETRTEFHEIGSDDEALATGEAAGPERHPIDADTHSDLVLAPEQAALDMKDTLRGPRKRLVWEVFVDQGVIRFRIEEGWDFSEPAVIRDFLNKIDNDKPGDIFFAPTCKRGRPWQRANEKISVERAKESKGARGREERSGAKYKIQGKDVPCKKPTRLQSTNKELIHHMTPACARTEDHVILRGKLAQQAQNYLGPMARIMTYLIAYQGMADNISDINAAEKVLKDIEAIEYTDMMQGPTKRPNASTIRAAKHAHVSLDHLSNAALAVAMQHAGAPAEWTQCAGLSQCEICLGRQRPRAIRVAVLPTTQRFNEVIRTDVHYITRKQKEREILESKLWEKLWISWAGKPETKRMDMGGSHAAKRTHDWMSNELDLIPRGAHHRLGLMGRNHAASMAQPSKCHLRSPDDPLKTAPRMTASQQNTLRNARGFGPAALALGAQPKILGALCDEDFGLSEQAALVDPKGEVRDVMIWRATAATAFIEANCSRAARAALL</sequence>
<evidence type="ECO:0000313" key="3">
    <source>
        <dbReference type="Proteomes" id="UP001189429"/>
    </source>
</evidence>
<comment type="caution">
    <text evidence="2">The sequence shown here is derived from an EMBL/GenBank/DDBJ whole genome shotgun (WGS) entry which is preliminary data.</text>
</comment>